<dbReference type="Pfam" id="PF05685">
    <property type="entry name" value="Uma2"/>
    <property type="match status" value="1"/>
</dbReference>
<keyword evidence="3" id="KW-1185">Reference proteome</keyword>
<dbReference type="RefSeq" id="WP_055531045.1">
    <property type="nucleotide sequence ID" value="NZ_CP023695.1"/>
</dbReference>
<dbReference type="PANTHER" id="PTHR35400">
    <property type="entry name" value="SLR1083 PROTEIN"/>
    <property type="match status" value="1"/>
</dbReference>
<dbReference type="PANTHER" id="PTHR35400:SF3">
    <property type="entry name" value="SLL1072 PROTEIN"/>
    <property type="match status" value="1"/>
</dbReference>
<dbReference type="InterPro" id="IPR008538">
    <property type="entry name" value="Uma2"/>
</dbReference>
<gene>
    <name evidence="2" type="ORF">CP975_21930</name>
</gene>
<dbReference type="EMBL" id="CP023695">
    <property type="protein sequence ID" value="QEV19814.1"/>
    <property type="molecule type" value="Genomic_DNA"/>
</dbReference>
<dbReference type="AlphaFoldDB" id="A0A5J6HMU1"/>
<evidence type="ECO:0000259" key="1">
    <source>
        <dbReference type="Pfam" id="PF05685"/>
    </source>
</evidence>
<dbReference type="InterPro" id="IPR012296">
    <property type="entry name" value="Nuclease_put_TT1808"/>
</dbReference>
<name>A0A5J6HMU1_STRAD</name>
<accession>A0A5J6HMU1</accession>
<proteinExistence type="predicted"/>
<dbReference type="OrthoDB" id="4537149at2"/>
<sequence length="194" mass="21123">MSALTVGHGSGQDWDDLVRLWEEMEWPEGSKVEIIEGVITVSPSPANRHNLVTEKVQRLLYSVLPDDWGVFQTLSVAVPSKLGMFIPDLVVIPLAEVEAPGTYVPAGAAELVVEVTSPSNARHDRISKPAAYAAAGVPLYLLIDRWASGGPTITLYGEPRGDVYRVLRACKFGEPIKLPEPFDLDLDTSAFPQD</sequence>
<dbReference type="CDD" id="cd06260">
    <property type="entry name" value="DUF820-like"/>
    <property type="match status" value="1"/>
</dbReference>
<reference evidence="2 3" key="1">
    <citation type="submission" date="2017-09" db="EMBL/GenBank/DDBJ databases">
        <authorList>
            <person name="Lee N."/>
            <person name="Cho B.-K."/>
        </authorList>
    </citation>
    <scope>NUCLEOTIDE SEQUENCE [LARGE SCALE GENOMIC DNA]</scope>
    <source>
        <strain evidence="2 3">ATCC 12461</strain>
    </source>
</reference>
<dbReference type="InterPro" id="IPR011335">
    <property type="entry name" value="Restrct_endonuc-II-like"/>
</dbReference>
<dbReference type="GO" id="GO:0004519">
    <property type="term" value="F:endonuclease activity"/>
    <property type="evidence" value="ECO:0007669"/>
    <property type="project" value="UniProtKB-KW"/>
</dbReference>
<keyword evidence="2" id="KW-0378">Hydrolase</keyword>
<dbReference type="KEGG" id="salw:CP975_21930"/>
<evidence type="ECO:0000313" key="3">
    <source>
        <dbReference type="Proteomes" id="UP000326553"/>
    </source>
</evidence>
<protein>
    <submittedName>
        <fullName evidence="2">Uma2 family endonuclease</fullName>
    </submittedName>
</protein>
<dbReference type="Gene3D" id="3.90.1570.10">
    <property type="entry name" value="tt1808, chain A"/>
    <property type="match status" value="1"/>
</dbReference>
<dbReference type="Proteomes" id="UP000326553">
    <property type="component" value="Chromosome"/>
</dbReference>
<keyword evidence="2" id="KW-0540">Nuclease</keyword>
<organism evidence="2 3">
    <name type="scientific">Streptomyces alboniger</name>
    <dbReference type="NCBI Taxonomy" id="132473"/>
    <lineage>
        <taxon>Bacteria</taxon>
        <taxon>Bacillati</taxon>
        <taxon>Actinomycetota</taxon>
        <taxon>Actinomycetes</taxon>
        <taxon>Kitasatosporales</taxon>
        <taxon>Streptomycetaceae</taxon>
        <taxon>Streptomyces</taxon>
        <taxon>Streptomyces aurantiacus group</taxon>
    </lineage>
</organism>
<feature type="domain" description="Putative restriction endonuclease" evidence="1">
    <location>
        <begin position="25"/>
        <end position="186"/>
    </location>
</feature>
<evidence type="ECO:0000313" key="2">
    <source>
        <dbReference type="EMBL" id="QEV19814.1"/>
    </source>
</evidence>
<keyword evidence="2" id="KW-0255">Endonuclease</keyword>
<dbReference type="SUPFAM" id="SSF52980">
    <property type="entry name" value="Restriction endonuclease-like"/>
    <property type="match status" value="1"/>
</dbReference>